<proteinExistence type="predicted"/>
<accession>M4FHC2</accession>
<name>M4FHC2_BRACM</name>
<reference evidence="3" key="1">
    <citation type="journal article" date="2011" name="Nat. Genet.">
        <title>The genome of the mesopolyploid crop species Brassica rapa.</title>
        <authorList>
            <consortium name="Brassica rapa Genome Sequencing Project Consortium"/>
            <person name="Wang X."/>
            <person name="Wang H."/>
            <person name="Wang J."/>
            <person name="Sun R."/>
            <person name="Wu J."/>
            <person name="Liu S."/>
            <person name="Bai Y."/>
            <person name="Mun J.H."/>
            <person name="Bancroft I."/>
            <person name="Cheng F."/>
            <person name="Huang S."/>
            <person name="Li X."/>
            <person name="Hua W."/>
            <person name="Wang J."/>
            <person name="Wang X."/>
            <person name="Freeling M."/>
            <person name="Pires J.C."/>
            <person name="Paterson A.H."/>
            <person name="Chalhoub B."/>
            <person name="Wang B."/>
            <person name="Hayward A."/>
            <person name="Sharpe A.G."/>
            <person name="Park B.S."/>
            <person name="Weisshaar B."/>
            <person name="Liu B."/>
            <person name="Li B."/>
            <person name="Liu B."/>
            <person name="Tong C."/>
            <person name="Song C."/>
            <person name="Duran C."/>
            <person name="Peng C."/>
            <person name="Geng C."/>
            <person name="Koh C."/>
            <person name="Lin C."/>
            <person name="Edwards D."/>
            <person name="Mu D."/>
            <person name="Shen D."/>
            <person name="Soumpourou E."/>
            <person name="Li F."/>
            <person name="Fraser F."/>
            <person name="Conant G."/>
            <person name="Lassalle G."/>
            <person name="King G.J."/>
            <person name="Bonnema G."/>
            <person name="Tang H."/>
            <person name="Wang H."/>
            <person name="Belcram H."/>
            <person name="Zhou H."/>
            <person name="Hirakawa H."/>
            <person name="Abe H."/>
            <person name="Guo H."/>
            <person name="Wang H."/>
            <person name="Jin H."/>
            <person name="Parkin I.A."/>
            <person name="Batley J."/>
            <person name="Kim J.S."/>
            <person name="Just J."/>
            <person name="Li J."/>
            <person name="Xu J."/>
            <person name="Deng J."/>
            <person name="Kim J.A."/>
            <person name="Li J."/>
            <person name="Yu J."/>
            <person name="Meng J."/>
            <person name="Wang J."/>
            <person name="Min J."/>
            <person name="Poulain J."/>
            <person name="Wang J."/>
            <person name="Hatakeyama K."/>
            <person name="Wu K."/>
            <person name="Wang L."/>
            <person name="Fang L."/>
            <person name="Trick M."/>
            <person name="Links M.G."/>
            <person name="Zhao M."/>
            <person name="Jin M."/>
            <person name="Ramchiary N."/>
            <person name="Drou N."/>
            <person name="Berkman P.J."/>
            <person name="Cai Q."/>
            <person name="Huang Q."/>
            <person name="Li R."/>
            <person name="Tabata S."/>
            <person name="Cheng S."/>
            <person name="Zhang S."/>
            <person name="Zhang S."/>
            <person name="Huang S."/>
            <person name="Sato S."/>
            <person name="Sun S."/>
            <person name="Kwon S.J."/>
            <person name="Choi S.R."/>
            <person name="Lee T.H."/>
            <person name="Fan W."/>
            <person name="Zhao X."/>
            <person name="Tan X."/>
            <person name="Xu X."/>
            <person name="Wang Y."/>
            <person name="Qiu Y."/>
            <person name="Yin Y."/>
            <person name="Li Y."/>
            <person name="Du Y."/>
            <person name="Liao Y."/>
            <person name="Lim Y."/>
            <person name="Narusaka Y."/>
            <person name="Wang Y."/>
            <person name="Wang Z."/>
            <person name="Li Z."/>
            <person name="Wang Z."/>
            <person name="Xiong Z."/>
            <person name="Zhang Z."/>
        </authorList>
    </citation>
    <scope>NUCLEOTIDE SEQUENCE [LARGE SCALE GENOMIC DNA]</scope>
    <source>
        <strain evidence="3">cv. Chiifu-401-42</strain>
    </source>
</reference>
<evidence type="ECO:0000313" key="2">
    <source>
        <dbReference type="EnsemblPlants" id="Bra040500.1-P"/>
    </source>
</evidence>
<dbReference type="Gramene" id="Bra040500.1">
    <property type="protein sequence ID" value="Bra040500.1-P"/>
    <property type="gene ID" value="Bra040500"/>
</dbReference>
<keyword evidence="3" id="KW-1185">Reference proteome</keyword>
<protein>
    <submittedName>
        <fullName evidence="2">Uncharacterized protein</fullName>
    </submittedName>
</protein>
<feature type="compositionally biased region" description="Basic and acidic residues" evidence="1">
    <location>
        <begin position="17"/>
        <end position="35"/>
    </location>
</feature>
<dbReference type="Proteomes" id="UP000011750">
    <property type="component" value="Unassembled WGS sequence"/>
</dbReference>
<reference evidence="2" key="3">
    <citation type="submission" date="2023-03" db="UniProtKB">
        <authorList>
            <consortium name="EnsemblPlants"/>
        </authorList>
    </citation>
    <scope>IDENTIFICATION</scope>
    <source>
        <strain evidence="2">cv. Chiifu-401-42</strain>
    </source>
</reference>
<organism evidence="2 3">
    <name type="scientific">Brassica campestris</name>
    <name type="common">Field mustard</name>
    <dbReference type="NCBI Taxonomy" id="3711"/>
    <lineage>
        <taxon>Eukaryota</taxon>
        <taxon>Viridiplantae</taxon>
        <taxon>Streptophyta</taxon>
        <taxon>Embryophyta</taxon>
        <taxon>Tracheophyta</taxon>
        <taxon>Spermatophyta</taxon>
        <taxon>Magnoliopsida</taxon>
        <taxon>eudicotyledons</taxon>
        <taxon>Gunneridae</taxon>
        <taxon>Pentapetalae</taxon>
        <taxon>rosids</taxon>
        <taxon>malvids</taxon>
        <taxon>Brassicales</taxon>
        <taxon>Brassicaceae</taxon>
        <taxon>Brassiceae</taxon>
        <taxon>Brassica</taxon>
    </lineage>
</organism>
<dbReference type="InParanoid" id="M4FHC2"/>
<evidence type="ECO:0000256" key="1">
    <source>
        <dbReference type="SAM" id="MobiDB-lite"/>
    </source>
</evidence>
<dbReference type="HOGENOM" id="CLU_768047_0_0_1"/>
<reference evidence="3" key="2">
    <citation type="journal article" date="2018" name="Hortic Res">
        <title>Improved Brassica rapa reference genome by single-molecule sequencing and chromosome conformation capture technologies.</title>
        <authorList>
            <person name="Zhang L."/>
            <person name="Cai X."/>
            <person name="Wu J."/>
            <person name="Liu M."/>
            <person name="Grob S."/>
            <person name="Cheng F."/>
            <person name="Liang J."/>
            <person name="Cai C."/>
            <person name="Liu Z."/>
            <person name="Liu B."/>
            <person name="Wang F."/>
            <person name="Li S."/>
            <person name="Liu F."/>
            <person name="Li X."/>
            <person name="Cheng L."/>
            <person name="Yang W."/>
            <person name="Li M.H."/>
            <person name="Grossniklaus U."/>
            <person name="Zheng H."/>
            <person name="Wang X."/>
        </authorList>
    </citation>
    <scope>NUCLEOTIDE SEQUENCE [LARGE SCALE GENOMIC DNA]</scope>
    <source>
        <strain evidence="3">cv. Chiifu-401-42</strain>
    </source>
</reference>
<dbReference type="EnsemblPlants" id="Bra040500.1">
    <property type="protein sequence ID" value="Bra040500.1-P"/>
    <property type="gene ID" value="Bra040500"/>
</dbReference>
<evidence type="ECO:0000313" key="3">
    <source>
        <dbReference type="Proteomes" id="UP000011750"/>
    </source>
</evidence>
<dbReference type="AlphaFoldDB" id="M4FHC2"/>
<sequence length="361" mass="41185">MKASTNEREEDDGQSNVKERIDQREIDTQRSDPKGYARAMDGRLLQISREDIADILKMANGAENLFMQKHNTPEYQQRVTDEFYDTTVGVDDRLKPKYRQHIRPSIDMSVPSSIDKHPEFGKIACNRDGIRRFHWELKDENLLERASMDEHNYICLLKHAKSFTQTKLAPEIYTKDEISETLYGICGAQGKKEDDFQMKFDGVYCPLNDSISWLATCMDEMRQDIARMQTQHADTKTSAASIDINTITSIDAQFAAIENTGQSLSIDMRTQPSIDDLHATAAATSPSIDRSIHTSIDNEHHPLNTTKSEPPSYTKAEIDQLVEEIYGILGASEDRLDRRCDDIYFPWDITISSLTSQTQEM</sequence>
<feature type="region of interest" description="Disordered" evidence="1">
    <location>
        <begin position="1"/>
        <end position="37"/>
    </location>
</feature>